<evidence type="ECO:0000256" key="1">
    <source>
        <dbReference type="PROSITE-ProRule" id="PRU00339"/>
    </source>
</evidence>
<proteinExistence type="predicted"/>
<organism evidence="4 5">
    <name type="scientific">Nodularia harveyana UHCC-0300</name>
    <dbReference type="NCBI Taxonomy" id="2974287"/>
    <lineage>
        <taxon>Bacteria</taxon>
        <taxon>Bacillati</taxon>
        <taxon>Cyanobacteriota</taxon>
        <taxon>Cyanophyceae</taxon>
        <taxon>Nostocales</taxon>
        <taxon>Nodulariaceae</taxon>
        <taxon>Nodularia</taxon>
    </lineage>
</organism>
<dbReference type="EMBL" id="JAYGHG010000009">
    <property type="protein sequence ID" value="MEA5581318.1"/>
    <property type="molecule type" value="Genomic_DNA"/>
</dbReference>
<evidence type="ECO:0000259" key="3">
    <source>
        <dbReference type="Pfam" id="PF12770"/>
    </source>
</evidence>
<protein>
    <submittedName>
        <fullName evidence="4">CHAT domain-containing tetratricopeptide repeat protein</fullName>
    </submittedName>
</protein>
<keyword evidence="1" id="KW-0802">TPR repeat</keyword>
<dbReference type="SMART" id="SM00028">
    <property type="entry name" value="TPR"/>
    <property type="match status" value="7"/>
</dbReference>
<name>A0ABU5UCR5_9CYAN</name>
<comment type="caution">
    <text evidence="4">The sequence shown here is derived from an EMBL/GenBank/DDBJ whole genome shotgun (WGS) entry which is preliminary data.</text>
</comment>
<keyword evidence="5" id="KW-1185">Reference proteome</keyword>
<dbReference type="PANTHER" id="PTHR10098">
    <property type="entry name" value="RAPSYN-RELATED"/>
    <property type="match status" value="1"/>
</dbReference>
<dbReference type="SUPFAM" id="SSF48452">
    <property type="entry name" value="TPR-like"/>
    <property type="match status" value="2"/>
</dbReference>
<sequence>MDEQRLQAYQQLIQQLLSCANGEEPAILQANTELLDAGFLQVVVGVAGMFTQEGEENTANWLIALASQLSAALDIPLDANTSEAETPINEADIDTYLQFLLEVLQATKESGGNPQVVYPLLTANIDKLNLNFAQLLQAWATKILAEAEAEAELEKAQCFAVLIGEFSNLINEFPLGNKADNIEIAITGNEIALMFFTRNISPKIWASVQNHLGTAYCDRIRGDKAENLEKAITAFSAALEVRNHTDFPVDWAMTQNNLGTAYCDRIRGDKAENLEQAIAAYGEALEVRNQTDFPVDWAMTQNNLGTAYSDRIREDKAENLEKAITAFSAALEVYTPTNFPVTWASVQNNLGAAYSNRIRGDQSDNLEYAIAAYTAVLEVINRNDFPVDWAATQNNLGNAYSKKIRGDKADNLEQAIAAYTAALKVRTRTDFPVDWAATQNNLATAYSNRIRGDQADNLEYAIAAYTAALEVRNRTNFPQKNAETLLNLGIVYQESQQFDLAYSTFTDAIITVEDLRGEIISGEESKRKQAEEWNKLFRRMVEVCLALGRETEAITYIERSKTRNLVEQILSRDLKTIFPGEVVTQLEKLRDEIASGQNLLQTGKAENANLLRENLQNLRQESQKLQDQYLPIGASFEFTSLQNILDNKTAIIEWYITSDKIIAVVIQPGGQEVKIWQSQSKDRKALIDWVVEYLSDYYEQKEQWQNQLEQRLQNLPKILHIEEILEKIPPQCQKLILIPHQFLHLLPLHALPVRDSYLMDLFTEGVSYAPSCQLLQQAQLRQLDNFQSLFAIQTPTEDLYERDLGAVAAIKKQFNESNILKKDKAKKSAITSNNEKLLIANNLFFFCHGYFNPDSPLDSGLQLADEILSLADIITNLKLNNCRLVTLAACETGMIDPKNTSDEYIGLPNGFLLAGSTNVVSSLWTVSATATALLMVKFYEELQHQNNIVLALQTAQVWLRDTTIKEFRKWLRESNLDEDWQDELDDYFSREERNQGGNVKIFVSPFYWSAFCAIGKGV</sequence>
<dbReference type="Pfam" id="PF12770">
    <property type="entry name" value="CHAT"/>
    <property type="match status" value="1"/>
</dbReference>
<feature type="domain" description="CHAT" evidence="3">
    <location>
        <begin position="713"/>
        <end position="1015"/>
    </location>
</feature>
<evidence type="ECO:0000313" key="4">
    <source>
        <dbReference type="EMBL" id="MEA5581318.1"/>
    </source>
</evidence>
<evidence type="ECO:0000256" key="2">
    <source>
        <dbReference type="SAM" id="Coils"/>
    </source>
</evidence>
<keyword evidence="2" id="KW-0175">Coiled coil</keyword>
<dbReference type="RefSeq" id="WP_323195652.1">
    <property type="nucleotide sequence ID" value="NZ_JAYGHG010000009.1"/>
</dbReference>
<dbReference type="Pfam" id="PF13374">
    <property type="entry name" value="TPR_10"/>
    <property type="match status" value="2"/>
</dbReference>
<dbReference type="PROSITE" id="PS50005">
    <property type="entry name" value="TPR"/>
    <property type="match status" value="1"/>
</dbReference>
<dbReference type="InterPro" id="IPR024983">
    <property type="entry name" value="CHAT_dom"/>
</dbReference>
<reference evidence="4 5" key="1">
    <citation type="submission" date="2023-12" db="EMBL/GenBank/DDBJ databases">
        <title>Baltic Sea Cyanobacteria.</title>
        <authorList>
            <person name="Delbaje E."/>
            <person name="Fewer D.P."/>
            <person name="Shishido T.K."/>
        </authorList>
    </citation>
    <scope>NUCLEOTIDE SEQUENCE [LARGE SCALE GENOMIC DNA]</scope>
    <source>
        <strain evidence="4 5">UHCC-0300</strain>
    </source>
</reference>
<accession>A0ABU5UCR5</accession>
<dbReference type="InterPro" id="IPR019734">
    <property type="entry name" value="TPR_rpt"/>
</dbReference>
<dbReference type="PANTHER" id="PTHR10098:SF108">
    <property type="entry name" value="TETRATRICOPEPTIDE REPEAT PROTEIN 28"/>
    <property type="match status" value="1"/>
</dbReference>
<evidence type="ECO:0000313" key="5">
    <source>
        <dbReference type="Proteomes" id="UP001302120"/>
    </source>
</evidence>
<feature type="repeat" description="TPR" evidence="1">
    <location>
        <begin position="482"/>
        <end position="515"/>
    </location>
</feature>
<feature type="coiled-coil region" evidence="2">
    <location>
        <begin position="586"/>
        <end position="628"/>
    </location>
</feature>
<gene>
    <name evidence="4" type="ORF">VB620_08200</name>
</gene>
<dbReference type="InterPro" id="IPR011990">
    <property type="entry name" value="TPR-like_helical_dom_sf"/>
</dbReference>
<dbReference type="Gene3D" id="1.25.40.10">
    <property type="entry name" value="Tetratricopeptide repeat domain"/>
    <property type="match status" value="2"/>
</dbReference>
<dbReference type="Proteomes" id="UP001302120">
    <property type="component" value="Unassembled WGS sequence"/>
</dbReference>